<proteinExistence type="predicted"/>
<comment type="caution">
    <text evidence="1">The sequence shown here is derived from an EMBL/GenBank/DDBJ whole genome shotgun (WGS) entry which is preliminary data.</text>
</comment>
<evidence type="ECO:0000313" key="2">
    <source>
        <dbReference type="Proteomes" id="UP000184267"/>
    </source>
</evidence>
<gene>
    <name evidence="1" type="ORF">TRAPUB_6640</name>
</gene>
<reference evidence="1 2" key="1">
    <citation type="submission" date="2016-10" db="EMBL/GenBank/DDBJ databases">
        <title>Genome sequence of the basidiomycete white-rot fungus Trametes pubescens.</title>
        <authorList>
            <person name="Makela M.R."/>
            <person name="Granchi Z."/>
            <person name="Peng M."/>
            <person name="De Vries R.P."/>
            <person name="Grigoriev I."/>
            <person name="Riley R."/>
            <person name="Hilden K."/>
        </authorList>
    </citation>
    <scope>NUCLEOTIDE SEQUENCE [LARGE SCALE GENOMIC DNA]</scope>
    <source>
        <strain evidence="1 2">FBCC735</strain>
    </source>
</reference>
<name>A0A1M2V5E7_TRAPU</name>
<accession>A0A1M2V5E7</accession>
<protein>
    <submittedName>
        <fullName evidence="1">Uncharacterized protein</fullName>
    </submittedName>
</protein>
<evidence type="ECO:0000313" key="1">
    <source>
        <dbReference type="EMBL" id="OJT02784.1"/>
    </source>
</evidence>
<dbReference type="AlphaFoldDB" id="A0A1M2V5E7"/>
<dbReference type="EMBL" id="MNAD01001649">
    <property type="protein sequence ID" value="OJT02784.1"/>
    <property type="molecule type" value="Genomic_DNA"/>
</dbReference>
<organism evidence="1 2">
    <name type="scientific">Trametes pubescens</name>
    <name type="common">White-rot fungus</name>
    <dbReference type="NCBI Taxonomy" id="154538"/>
    <lineage>
        <taxon>Eukaryota</taxon>
        <taxon>Fungi</taxon>
        <taxon>Dikarya</taxon>
        <taxon>Basidiomycota</taxon>
        <taxon>Agaricomycotina</taxon>
        <taxon>Agaricomycetes</taxon>
        <taxon>Polyporales</taxon>
        <taxon>Polyporaceae</taxon>
        <taxon>Trametes</taxon>
    </lineage>
</organism>
<dbReference type="Proteomes" id="UP000184267">
    <property type="component" value="Unassembled WGS sequence"/>
</dbReference>
<keyword evidence="2" id="KW-1185">Reference proteome</keyword>
<sequence length="64" mass="6599">MSCMGPTAGAVMAGSKWQGVRRARAVASPGIPLLSAGPLLLFWGDNGWLRSTTCAVASREPVSP</sequence>